<evidence type="ECO:0000256" key="1">
    <source>
        <dbReference type="PIRNR" id="PIRNR006386"/>
    </source>
</evidence>
<evidence type="ECO:0000313" key="5">
    <source>
        <dbReference type="Proteomes" id="UP000515292"/>
    </source>
</evidence>
<protein>
    <recommendedName>
        <fullName evidence="1">2-hydroxychromene-2-carboxylate isomerase</fullName>
        <ecNumber evidence="1">5.99.1.4</ecNumber>
    </recommendedName>
</protein>
<dbReference type="AlphaFoldDB" id="A0A7G5IDZ1"/>
<dbReference type="GO" id="GO:1901170">
    <property type="term" value="P:naphthalene catabolic process"/>
    <property type="evidence" value="ECO:0007669"/>
    <property type="project" value="InterPro"/>
</dbReference>
<dbReference type="EC" id="5.99.1.4" evidence="1"/>
<dbReference type="InterPro" id="IPR044087">
    <property type="entry name" value="NahD-like"/>
</dbReference>
<dbReference type="PIRSF" id="PIRSF006386">
    <property type="entry name" value="HCCAis_GSTk"/>
    <property type="match status" value="1"/>
</dbReference>
<comment type="similarity">
    <text evidence="1">Belongs to the GST superfamily. NadH family.</text>
</comment>
<feature type="domain" description="DSBA-like thioredoxin" evidence="3">
    <location>
        <begin position="5"/>
        <end position="190"/>
    </location>
</feature>
<dbReference type="Gene3D" id="3.40.30.10">
    <property type="entry name" value="Glutaredoxin"/>
    <property type="match status" value="1"/>
</dbReference>
<gene>
    <name evidence="4" type="ORF">H3309_09115</name>
</gene>
<evidence type="ECO:0000259" key="3">
    <source>
        <dbReference type="Pfam" id="PF01323"/>
    </source>
</evidence>
<name>A0A7G5IDZ1_9SPHN</name>
<reference evidence="4 5" key="1">
    <citation type="submission" date="2020-07" db="EMBL/GenBank/DDBJ databases">
        <title>Complete genome sequence for Sandaracinobacter sp. M6.</title>
        <authorList>
            <person name="Tang Y."/>
            <person name="Liu Q."/>
            <person name="Guo Z."/>
            <person name="Lei P."/>
            <person name="Huang B."/>
        </authorList>
    </citation>
    <scope>NUCLEOTIDE SEQUENCE [LARGE SCALE GENOMIC DNA]</scope>
    <source>
        <strain evidence="4 5">M6</strain>
    </source>
</reference>
<keyword evidence="1 4" id="KW-0413">Isomerase</keyword>
<comment type="catalytic activity">
    <reaction evidence="1">
        <text>2-hydroxychromene-2-carboxylate = (3E)-4-(2-hydroxyphenyl)-2-oxobut-3-enoate</text>
        <dbReference type="Rhea" id="RHEA:27401"/>
        <dbReference type="ChEBI" id="CHEBI:59350"/>
        <dbReference type="ChEBI" id="CHEBI:59353"/>
        <dbReference type="EC" id="5.99.1.4"/>
    </reaction>
</comment>
<keyword evidence="5" id="KW-1185">Reference proteome</keyword>
<dbReference type="InterPro" id="IPR051924">
    <property type="entry name" value="GST_Kappa/NadH"/>
</dbReference>
<dbReference type="InterPro" id="IPR036249">
    <property type="entry name" value="Thioredoxin-like_sf"/>
</dbReference>
<organism evidence="4 5">
    <name type="scientific">Sandaracinobacteroides saxicola</name>
    <dbReference type="NCBI Taxonomy" id="2759707"/>
    <lineage>
        <taxon>Bacteria</taxon>
        <taxon>Pseudomonadati</taxon>
        <taxon>Pseudomonadota</taxon>
        <taxon>Alphaproteobacteria</taxon>
        <taxon>Sphingomonadales</taxon>
        <taxon>Sphingosinicellaceae</taxon>
        <taxon>Sandaracinobacteroides</taxon>
    </lineage>
</organism>
<dbReference type="GO" id="GO:0004602">
    <property type="term" value="F:glutathione peroxidase activity"/>
    <property type="evidence" value="ECO:0007669"/>
    <property type="project" value="TreeGrafter"/>
</dbReference>
<feature type="active site" description="Nucleophile" evidence="2">
    <location>
        <position position="13"/>
    </location>
</feature>
<dbReference type="CDD" id="cd03022">
    <property type="entry name" value="DsbA_HCCA_Iso"/>
    <property type="match status" value="1"/>
</dbReference>
<dbReference type="KEGG" id="sand:H3309_09115"/>
<dbReference type="Proteomes" id="UP000515292">
    <property type="component" value="Chromosome"/>
</dbReference>
<dbReference type="RefSeq" id="WP_182294432.1">
    <property type="nucleotide sequence ID" value="NZ_CP059851.1"/>
</dbReference>
<evidence type="ECO:0000313" key="4">
    <source>
        <dbReference type="EMBL" id="QMW21583.1"/>
    </source>
</evidence>
<evidence type="ECO:0000256" key="2">
    <source>
        <dbReference type="PIRSR" id="PIRSR006386-1"/>
    </source>
</evidence>
<dbReference type="EMBL" id="CP059851">
    <property type="protein sequence ID" value="QMW21583.1"/>
    <property type="molecule type" value="Genomic_DNA"/>
</dbReference>
<dbReference type="PANTHER" id="PTHR42943">
    <property type="entry name" value="GLUTATHIONE S-TRANSFERASE KAPPA"/>
    <property type="match status" value="1"/>
</dbReference>
<dbReference type="PANTHER" id="PTHR42943:SF2">
    <property type="entry name" value="GLUTATHIONE S-TRANSFERASE KAPPA 1"/>
    <property type="match status" value="1"/>
</dbReference>
<dbReference type="Pfam" id="PF01323">
    <property type="entry name" value="DSBA"/>
    <property type="match status" value="1"/>
</dbReference>
<dbReference type="InterPro" id="IPR014440">
    <property type="entry name" value="HCCAis_GSTk"/>
</dbReference>
<dbReference type="GO" id="GO:0018845">
    <property type="term" value="F:2-hydroxychromene-2-carboxylate isomerase activity"/>
    <property type="evidence" value="ECO:0007669"/>
    <property type="project" value="UniProtKB-UniRule"/>
</dbReference>
<proteinExistence type="inferred from homology"/>
<dbReference type="GO" id="GO:0006749">
    <property type="term" value="P:glutathione metabolic process"/>
    <property type="evidence" value="ECO:0007669"/>
    <property type="project" value="TreeGrafter"/>
</dbReference>
<dbReference type="GO" id="GO:0004364">
    <property type="term" value="F:glutathione transferase activity"/>
    <property type="evidence" value="ECO:0007669"/>
    <property type="project" value="TreeGrafter"/>
</dbReference>
<sequence length="197" mass="21097">MKQRIELFFDFRSPYSYLAFTQLLQIEAALVLRPMQVLKVMAQVGNTPTTLLCKPKGAYANIDLARWASRYGIALNPSDMMRNDGDGCARAVLAVGSPEDAVAVATILYRAIWSEGVALTGTQEIIAALSAAGLETDTIAARIDSQAVAALLAANSDEAAQRGVFGSPTMFVGDQMFFGNDRLDFLRAALLSSARAA</sequence>
<accession>A0A7G5IDZ1</accession>
<dbReference type="InterPro" id="IPR001853">
    <property type="entry name" value="DSBA-like_thioredoxin_dom"/>
</dbReference>
<dbReference type="SUPFAM" id="SSF52833">
    <property type="entry name" value="Thioredoxin-like"/>
    <property type="match status" value="1"/>
</dbReference>